<dbReference type="KEGG" id="pca:Pcar_2008"/>
<keyword evidence="3 5" id="KW-0067">ATP-binding</keyword>
<proteinExistence type="predicted"/>
<keyword evidence="1" id="KW-0813">Transport</keyword>
<dbReference type="OrthoDB" id="5429817at2"/>
<evidence type="ECO:0000313" key="5">
    <source>
        <dbReference type="EMBL" id="ABA89249.1"/>
    </source>
</evidence>
<reference evidence="5 6" key="2">
    <citation type="journal article" date="2012" name="BMC Genomics">
        <title>The genome of Pelobacter carbinolicus reveals surprising metabolic capabilities and physiological features.</title>
        <authorList>
            <person name="Aklujkar M."/>
            <person name="Haveman S.A."/>
            <person name="Didonato R.Jr."/>
            <person name="Chertkov O."/>
            <person name="Han C.S."/>
            <person name="Land M.L."/>
            <person name="Brown P."/>
            <person name="Lovley D.R."/>
        </authorList>
    </citation>
    <scope>NUCLEOTIDE SEQUENCE [LARGE SCALE GENOMIC DNA]</scope>
    <source>
        <strain evidence="6">DSM 2380 / NBRC 103641 / GraBd1</strain>
    </source>
</reference>
<dbReference type="InterPro" id="IPR017871">
    <property type="entry name" value="ABC_transporter-like_CS"/>
</dbReference>
<dbReference type="SUPFAM" id="SSF52540">
    <property type="entry name" value="P-loop containing nucleoside triphosphate hydrolases"/>
    <property type="match status" value="1"/>
</dbReference>
<dbReference type="AlphaFoldDB" id="Q3A308"/>
<accession>Q3A308</accession>
<dbReference type="InterPro" id="IPR027417">
    <property type="entry name" value="P-loop_NTPase"/>
</dbReference>
<dbReference type="PROSITE" id="PS50893">
    <property type="entry name" value="ABC_TRANSPORTER_2"/>
    <property type="match status" value="1"/>
</dbReference>
<dbReference type="STRING" id="338963.Pcar_2008"/>
<dbReference type="Pfam" id="PF00005">
    <property type="entry name" value="ABC_tran"/>
    <property type="match status" value="1"/>
</dbReference>
<dbReference type="PROSITE" id="PS00211">
    <property type="entry name" value="ABC_TRANSPORTER_1"/>
    <property type="match status" value="1"/>
</dbReference>
<evidence type="ECO:0000256" key="3">
    <source>
        <dbReference type="ARBA" id="ARBA00022840"/>
    </source>
</evidence>
<dbReference type="Gene3D" id="3.40.50.300">
    <property type="entry name" value="P-loop containing nucleotide triphosphate hydrolases"/>
    <property type="match status" value="1"/>
</dbReference>
<dbReference type="PANTHER" id="PTHR43423">
    <property type="entry name" value="ABC TRANSPORTER I FAMILY MEMBER 17"/>
    <property type="match status" value="1"/>
</dbReference>
<evidence type="ECO:0000313" key="6">
    <source>
        <dbReference type="Proteomes" id="UP000002534"/>
    </source>
</evidence>
<keyword evidence="6" id="KW-1185">Reference proteome</keyword>
<dbReference type="InterPro" id="IPR003593">
    <property type="entry name" value="AAA+_ATPase"/>
</dbReference>
<dbReference type="InterPro" id="IPR003439">
    <property type="entry name" value="ABC_transporter-like_ATP-bd"/>
</dbReference>
<evidence type="ECO:0000256" key="1">
    <source>
        <dbReference type="ARBA" id="ARBA00022448"/>
    </source>
</evidence>
<dbReference type="GO" id="GO:0005524">
    <property type="term" value="F:ATP binding"/>
    <property type="evidence" value="ECO:0007669"/>
    <property type="project" value="UniProtKB-KW"/>
</dbReference>
<name>Q3A308_SYNC1</name>
<gene>
    <name evidence="5" type="ordered locus">Pcar_2008</name>
</gene>
<keyword evidence="2" id="KW-0547">Nucleotide-binding</keyword>
<dbReference type="SMART" id="SM00382">
    <property type="entry name" value="AAA"/>
    <property type="match status" value="1"/>
</dbReference>
<dbReference type="eggNOG" id="COG1135">
    <property type="taxonomic scope" value="Bacteria"/>
</dbReference>
<dbReference type="HOGENOM" id="CLU_000604_1_22_7"/>
<dbReference type="Proteomes" id="UP000002534">
    <property type="component" value="Chromosome"/>
</dbReference>
<protein>
    <submittedName>
        <fullName evidence="5">ABC transporter, ATP-binding protein</fullName>
    </submittedName>
</protein>
<evidence type="ECO:0000259" key="4">
    <source>
        <dbReference type="PROSITE" id="PS50893"/>
    </source>
</evidence>
<dbReference type="EMBL" id="CP000142">
    <property type="protein sequence ID" value="ABA89249.1"/>
    <property type="molecule type" value="Genomic_DNA"/>
</dbReference>
<dbReference type="RefSeq" id="WP_011341759.1">
    <property type="nucleotide sequence ID" value="NC_007498.2"/>
</dbReference>
<dbReference type="PANTHER" id="PTHR43423:SF1">
    <property type="entry name" value="ABC TRANSPORTER I FAMILY MEMBER 17"/>
    <property type="match status" value="1"/>
</dbReference>
<feature type="domain" description="ABC transporter" evidence="4">
    <location>
        <begin position="5"/>
        <end position="243"/>
    </location>
</feature>
<dbReference type="GO" id="GO:0016887">
    <property type="term" value="F:ATP hydrolysis activity"/>
    <property type="evidence" value="ECO:0007669"/>
    <property type="project" value="InterPro"/>
</dbReference>
<evidence type="ECO:0000256" key="2">
    <source>
        <dbReference type="ARBA" id="ARBA00022741"/>
    </source>
</evidence>
<reference evidence="6" key="1">
    <citation type="submission" date="2005-10" db="EMBL/GenBank/DDBJ databases">
        <title>Complete sequence of Pelobacter carbinolicus DSM 2380.</title>
        <authorList>
            <person name="Copeland A."/>
            <person name="Lucas S."/>
            <person name="Lapidus A."/>
            <person name="Barry K."/>
            <person name="Detter J.C."/>
            <person name="Glavina T."/>
            <person name="Hammon N."/>
            <person name="Israni S."/>
            <person name="Pitluck S."/>
            <person name="Chertkov O."/>
            <person name="Schmutz J."/>
            <person name="Larimer F."/>
            <person name="Land M."/>
            <person name="Kyrpides N."/>
            <person name="Ivanova N."/>
            <person name="Richardson P."/>
        </authorList>
    </citation>
    <scope>NUCLEOTIDE SEQUENCE [LARGE SCALE GENOMIC DNA]</scope>
    <source>
        <strain evidence="6">DSM 2380 / NBRC 103641 / GraBd1</strain>
    </source>
</reference>
<sequence length="253" mass="27708">MSCMVELDNIDKVRMREDGTRMDVLRHVSLRFAAAGITVLIGPSGCGKTTLLRLVNRLEDPSAGRILVNGVDVAGLDPLQLRQTVVLVPQKPFMFAGSVLQNLQHPFVLRKQTPPSANDPLWIQSLAGVDLSDQLLSQQAASLSLGQQQRVGLARALLCDPEVVLLDEPTSALDRPASDRFATTLRTLCRQRQTSFVVVTHDLWFAERVADQVVFLSDGYVKELGSADQIFGAPQTEELRNFLMYPAAKGDGA</sequence>
<organism evidence="5 6">
    <name type="scientific">Syntrophotalea carbinolica (strain DSM 2380 / NBRC 103641 / GraBd1)</name>
    <name type="common">Pelobacter carbinolicus</name>
    <dbReference type="NCBI Taxonomy" id="338963"/>
    <lineage>
        <taxon>Bacteria</taxon>
        <taxon>Pseudomonadati</taxon>
        <taxon>Thermodesulfobacteriota</taxon>
        <taxon>Desulfuromonadia</taxon>
        <taxon>Desulfuromonadales</taxon>
        <taxon>Syntrophotaleaceae</taxon>
        <taxon>Syntrophotalea</taxon>
    </lineage>
</organism>